<keyword evidence="6" id="KW-1185">Reference proteome</keyword>
<name>A0ABV7CDW7_9GAMM</name>
<comment type="similarity">
    <text evidence="1">Belongs to the bacterial ring-hydroxylating dioxygenase beta subunit family.</text>
</comment>
<evidence type="ECO:0000313" key="5">
    <source>
        <dbReference type="EMBL" id="MFC3031131.1"/>
    </source>
</evidence>
<dbReference type="Pfam" id="PF00866">
    <property type="entry name" value="Ring_hydroxyl_B"/>
    <property type="match status" value="1"/>
</dbReference>
<gene>
    <name evidence="5" type="ORF">ACFOEE_01155</name>
</gene>
<evidence type="ECO:0000256" key="2">
    <source>
        <dbReference type="ARBA" id="ARBA00022797"/>
    </source>
</evidence>
<dbReference type="GO" id="GO:0051213">
    <property type="term" value="F:dioxygenase activity"/>
    <property type="evidence" value="ECO:0007669"/>
    <property type="project" value="UniProtKB-KW"/>
</dbReference>
<keyword evidence="4" id="KW-0560">Oxidoreductase</keyword>
<comment type="caution">
    <text evidence="5">The sequence shown here is derived from an EMBL/GenBank/DDBJ whole genome shotgun (WGS) entry which is preliminary data.</text>
</comment>
<protein>
    <submittedName>
        <fullName evidence="5">Aromatic-ring-hydroxylating dioxygenase subunit beta</fullName>
    </submittedName>
</protein>
<dbReference type="InterPro" id="IPR032710">
    <property type="entry name" value="NTF2-like_dom_sf"/>
</dbReference>
<dbReference type="EMBL" id="JBHRSD010000001">
    <property type="protein sequence ID" value="MFC3031131.1"/>
    <property type="molecule type" value="Genomic_DNA"/>
</dbReference>
<dbReference type="Proteomes" id="UP001595453">
    <property type="component" value="Unassembled WGS sequence"/>
</dbReference>
<dbReference type="InterPro" id="IPR000391">
    <property type="entry name" value="Rng_hydr_dOase-bsu"/>
</dbReference>
<accession>A0ABV7CDW7</accession>
<dbReference type="SUPFAM" id="SSF54427">
    <property type="entry name" value="NTF2-like"/>
    <property type="match status" value="1"/>
</dbReference>
<organism evidence="5 6">
    <name type="scientific">Pseudoalteromonas fenneropenaei</name>
    <dbReference type="NCBI Taxonomy" id="1737459"/>
    <lineage>
        <taxon>Bacteria</taxon>
        <taxon>Pseudomonadati</taxon>
        <taxon>Pseudomonadota</taxon>
        <taxon>Gammaproteobacteria</taxon>
        <taxon>Alteromonadales</taxon>
        <taxon>Pseudoalteromonadaceae</taxon>
        <taxon>Pseudoalteromonas</taxon>
    </lineage>
</organism>
<evidence type="ECO:0000256" key="1">
    <source>
        <dbReference type="ARBA" id="ARBA00009570"/>
    </source>
</evidence>
<evidence type="ECO:0000313" key="6">
    <source>
        <dbReference type="Proteomes" id="UP001595453"/>
    </source>
</evidence>
<keyword evidence="3 5" id="KW-0223">Dioxygenase</keyword>
<proteinExistence type="inferred from homology"/>
<evidence type="ECO:0000256" key="3">
    <source>
        <dbReference type="ARBA" id="ARBA00022964"/>
    </source>
</evidence>
<evidence type="ECO:0000256" key="4">
    <source>
        <dbReference type="ARBA" id="ARBA00023002"/>
    </source>
</evidence>
<sequence>MQDLLDSLRLNKALQDFYCSYAATLDERSLSQWPSYFTDQGLYLLTNRTNHIEQLPVYNIYCEGKGMLTDRAIGIEKAVWFRDRQQRRMISNIRLCSQQGQLIEAKANFFVMESRQGQPSHLLVCGESYDSFMYQQDTLLLTRRLCVIDAEILPDSIIYPL</sequence>
<keyword evidence="2" id="KW-0058">Aromatic hydrocarbons catabolism</keyword>
<reference evidence="6" key="1">
    <citation type="journal article" date="2019" name="Int. J. Syst. Evol. Microbiol.">
        <title>The Global Catalogue of Microorganisms (GCM) 10K type strain sequencing project: providing services to taxonomists for standard genome sequencing and annotation.</title>
        <authorList>
            <consortium name="The Broad Institute Genomics Platform"/>
            <consortium name="The Broad Institute Genome Sequencing Center for Infectious Disease"/>
            <person name="Wu L."/>
            <person name="Ma J."/>
        </authorList>
    </citation>
    <scope>NUCLEOTIDE SEQUENCE [LARGE SCALE GENOMIC DNA]</scope>
    <source>
        <strain evidence="6">KCTC 42730</strain>
    </source>
</reference>
<dbReference type="Gene3D" id="3.10.450.50">
    <property type="match status" value="1"/>
</dbReference>
<dbReference type="RefSeq" id="WP_377120054.1">
    <property type="nucleotide sequence ID" value="NZ_JBHRSD010000001.1"/>
</dbReference>